<proteinExistence type="predicted"/>
<gene>
    <name evidence="2" type="ORF">QJU57_09930</name>
</gene>
<dbReference type="EMBL" id="JASAXT010000026">
    <property type="protein sequence ID" value="MDP8149385.1"/>
    <property type="molecule type" value="Genomic_DNA"/>
</dbReference>
<comment type="caution">
    <text evidence="2">The sequence shown here is derived from an EMBL/GenBank/DDBJ whole genome shotgun (WGS) entry which is preliminary data.</text>
</comment>
<evidence type="ECO:0000313" key="2">
    <source>
        <dbReference type="EMBL" id="MDP8149385.1"/>
    </source>
</evidence>
<protein>
    <submittedName>
        <fullName evidence="2">Uncharacterized protein</fullName>
    </submittedName>
</protein>
<name>A0AAW8CHU9_9PAST</name>
<organism evidence="2 3">
    <name type="scientific">Phocoenobacter atlanticus subsp. atlanticus</name>
    <dbReference type="NCBI Taxonomy" id="3061285"/>
    <lineage>
        <taxon>Bacteria</taxon>
        <taxon>Pseudomonadati</taxon>
        <taxon>Pseudomonadota</taxon>
        <taxon>Gammaproteobacteria</taxon>
        <taxon>Pasteurellales</taxon>
        <taxon>Pasteurellaceae</taxon>
        <taxon>Phocoenobacter</taxon>
        <taxon>Phocoenobacter atlanticus</taxon>
    </lineage>
</organism>
<accession>A0AAW8CHU9</accession>
<evidence type="ECO:0000256" key="1">
    <source>
        <dbReference type="SAM" id="MobiDB-lite"/>
    </source>
</evidence>
<sequence>MDDDDGTIDASRTTVDMDGNGTPEKVIVTTKDAITGEIVETTYIDKNQDGKPDRTIVSVDKDHDGTFETVTESTTERDGTKITKEFINTDDEGALDEVVVTIEHPNKTVTTETGKITEGKDGNLVIDYDVDKYSNGKAISGRTDTLDKDGNVLKSEYDVNNDGTTDSITTREFDKLGNNTVENIDKNADGKPEVINTNKFDEQGNAIKTDVDLNADGKTDQIITREFDEKGNALKELTDLNADGTPDNVTTNEFNAKNQLIKSSFDQNNDGHPNRIYEREYDIYGNNVKEYHDNDGNGEFEYSTTNTFDELGRVIKTDKDIGLDSKIDSTKTYEYLDDVRKDYRIIYDNNADSKIDKVHTHLFNDKGELIKKIEDSDLDISNGVSAYTIYDSSEYYTKHISKSSVYNSDDTPRYQLIYHYDEKGRTMGADRDTGINGSIDSKLTFKYDDLDNQIEFTQHYKSGNEYNTYYFSDTEPTSYKAYGHYVQYIEYYYDSPKSEISKVLDYGLYGITKESYYKQDGSQIRTKTLSYDNDNKGSLIYDASDLLSSDGNVDGNNDVINYYRDATITSDNNIGLTDINFIEHNVSLTISDTALNKIANDDNSHKVIVNSKKSGDVLNLDGNFVKTTDTEAHGGQDYVKYTDEAGNALIVDPDITVNIV</sequence>
<dbReference type="Proteomes" id="UP001226020">
    <property type="component" value="Unassembled WGS sequence"/>
</dbReference>
<dbReference type="Gene3D" id="2.180.10.10">
    <property type="entry name" value="RHS repeat-associated core"/>
    <property type="match status" value="1"/>
</dbReference>
<dbReference type="AlphaFoldDB" id="A0AAW8CHU9"/>
<keyword evidence="3" id="KW-1185">Reference proteome</keyword>
<feature type="region of interest" description="Disordered" evidence="1">
    <location>
        <begin position="1"/>
        <end position="23"/>
    </location>
</feature>
<reference evidence="2 3" key="1">
    <citation type="journal article" date="2023" name="Front. Microbiol.">
        <title>Phylogeography and host specificity of Pasteurellaceae pathogenic to sea-farmed fish in the north-east Atlantic.</title>
        <authorList>
            <person name="Gulla S."/>
            <person name="Colquhoun D.J."/>
            <person name="Olsen A.B."/>
            <person name="Spilsberg B."/>
            <person name="Lagesen K."/>
            <person name="Aakesson C.P."/>
            <person name="Strom S."/>
            <person name="Manji F."/>
            <person name="Birkbeck T.H."/>
            <person name="Nilsen H.K."/>
        </authorList>
    </citation>
    <scope>NUCLEOTIDE SEQUENCE [LARGE SCALE GENOMIC DNA]</scope>
    <source>
        <strain evidence="2 3">NVIB3131</strain>
    </source>
</reference>
<evidence type="ECO:0000313" key="3">
    <source>
        <dbReference type="Proteomes" id="UP001226020"/>
    </source>
</evidence>